<feature type="transmembrane region" description="Helical" evidence="1">
    <location>
        <begin position="21"/>
        <end position="40"/>
    </location>
</feature>
<gene>
    <name evidence="3" type="ORF">FC70_GL000117</name>
</gene>
<dbReference type="Proteomes" id="UP000051697">
    <property type="component" value="Unassembled WGS sequence"/>
</dbReference>
<dbReference type="PATRIC" id="fig|1423778.4.peg.132"/>
<comment type="caution">
    <text evidence="3">The sequence shown here is derived from an EMBL/GenBank/DDBJ whole genome shotgun (WGS) entry which is preliminary data.</text>
</comment>
<dbReference type="Pfam" id="PF01757">
    <property type="entry name" value="Acyl_transf_3"/>
    <property type="match status" value="1"/>
</dbReference>
<feature type="transmembrane region" description="Helical" evidence="1">
    <location>
        <begin position="312"/>
        <end position="333"/>
    </location>
</feature>
<dbReference type="OrthoDB" id="9816377at2"/>
<feature type="transmembrane region" description="Helical" evidence="1">
    <location>
        <begin position="161"/>
        <end position="177"/>
    </location>
</feature>
<sequence length="360" mass="42118">MLRMVLIVDNKRNSSIELLRIFAIFMIVISHLSLYGNWNVNNLSVIKKTELLMFEPLGSIGAAIFFIITGYFSYSNHQIISLKIQKSLQKVLTIWTEVIFYSLIICFIAIFLLQIKPNLLLIAKAIFPICLNEYWFVTAYVLLMILEPFIVETLITIDKRIFLYLIIILYLCLFLGLANNDMISRFSITIASFLIGAYIRKYSIKIDILKTKFLFLFVCVLYLFELLILYVMNYIGISFLNSLYFTNFVLPVFIASFIFILSIRQKEFNKASINSISKCVFAVYLITEHPMLRNILWNDVVNPRRFQNSLWFPIFSLIITISIFLVCCAIDMVRQSMFKLFKINKVREIIVARVLKLIFK</sequence>
<name>A0A0R1RMJ4_9LACO</name>
<feature type="transmembrane region" description="Helical" evidence="1">
    <location>
        <begin position="94"/>
        <end position="114"/>
    </location>
</feature>
<organism evidence="3 4">
    <name type="scientific">Paucilactobacillus oligofermentans DSM 15707 = LMG 22743</name>
    <dbReference type="NCBI Taxonomy" id="1423778"/>
    <lineage>
        <taxon>Bacteria</taxon>
        <taxon>Bacillati</taxon>
        <taxon>Bacillota</taxon>
        <taxon>Bacilli</taxon>
        <taxon>Lactobacillales</taxon>
        <taxon>Lactobacillaceae</taxon>
        <taxon>Paucilactobacillus</taxon>
    </lineage>
</organism>
<keyword evidence="1" id="KW-0472">Membrane</keyword>
<evidence type="ECO:0000259" key="2">
    <source>
        <dbReference type="Pfam" id="PF01757"/>
    </source>
</evidence>
<feature type="transmembrane region" description="Helical" evidence="1">
    <location>
        <begin position="183"/>
        <end position="201"/>
    </location>
</feature>
<feature type="transmembrane region" description="Helical" evidence="1">
    <location>
        <begin position="52"/>
        <end position="74"/>
    </location>
</feature>
<feature type="transmembrane region" description="Helical" evidence="1">
    <location>
        <begin position="134"/>
        <end position="154"/>
    </location>
</feature>
<dbReference type="AlphaFoldDB" id="A0A0R1RMJ4"/>
<keyword evidence="1" id="KW-1133">Transmembrane helix</keyword>
<evidence type="ECO:0000313" key="3">
    <source>
        <dbReference type="EMBL" id="KRL58044.1"/>
    </source>
</evidence>
<evidence type="ECO:0000313" key="4">
    <source>
        <dbReference type="Proteomes" id="UP000051697"/>
    </source>
</evidence>
<keyword evidence="1" id="KW-0812">Transmembrane</keyword>
<dbReference type="GO" id="GO:0016747">
    <property type="term" value="F:acyltransferase activity, transferring groups other than amino-acyl groups"/>
    <property type="evidence" value="ECO:0007669"/>
    <property type="project" value="InterPro"/>
</dbReference>
<feature type="transmembrane region" description="Helical" evidence="1">
    <location>
        <begin position="213"/>
        <end position="237"/>
    </location>
</feature>
<dbReference type="InterPro" id="IPR002656">
    <property type="entry name" value="Acyl_transf_3_dom"/>
</dbReference>
<feature type="domain" description="Acyltransferase 3" evidence="2">
    <location>
        <begin position="14"/>
        <end position="326"/>
    </location>
</feature>
<keyword evidence="4" id="KW-1185">Reference proteome</keyword>
<reference evidence="3 4" key="1">
    <citation type="journal article" date="2015" name="Genome Announc.">
        <title>Expanding the biotechnology potential of lactobacilli through comparative genomics of 213 strains and associated genera.</title>
        <authorList>
            <person name="Sun Z."/>
            <person name="Harris H.M."/>
            <person name="McCann A."/>
            <person name="Guo C."/>
            <person name="Argimon S."/>
            <person name="Zhang W."/>
            <person name="Yang X."/>
            <person name="Jeffery I.B."/>
            <person name="Cooney J.C."/>
            <person name="Kagawa T.F."/>
            <person name="Liu W."/>
            <person name="Song Y."/>
            <person name="Salvetti E."/>
            <person name="Wrobel A."/>
            <person name="Rasinkangas P."/>
            <person name="Parkhill J."/>
            <person name="Rea M.C."/>
            <person name="O'Sullivan O."/>
            <person name="Ritari J."/>
            <person name="Douillard F.P."/>
            <person name="Paul Ross R."/>
            <person name="Yang R."/>
            <person name="Briner A.E."/>
            <person name="Felis G.E."/>
            <person name="de Vos W.M."/>
            <person name="Barrangou R."/>
            <person name="Klaenhammer T.R."/>
            <person name="Caufield P.W."/>
            <person name="Cui Y."/>
            <person name="Zhang H."/>
            <person name="O'Toole P.W."/>
        </authorList>
    </citation>
    <scope>NUCLEOTIDE SEQUENCE [LARGE SCALE GENOMIC DNA]</scope>
    <source>
        <strain evidence="3 4">DSM 15707</strain>
    </source>
</reference>
<proteinExistence type="predicted"/>
<dbReference type="EMBL" id="AZFE01000002">
    <property type="protein sequence ID" value="KRL58044.1"/>
    <property type="molecule type" value="Genomic_DNA"/>
</dbReference>
<evidence type="ECO:0000256" key="1">
    <source>
        <dbReference type="SAM" id="Phobius"/>
    </source>
</evidence>
<feature type="transmembrane region" description="Helical" evidence="1">
    <location>
        <begin position="243"/>
        <end position="263"/>
    </location>
</feature>
<protein>
    <recommendedName>
        <fullName evidence="2">Acyltransferase 3 domain-containing protein</fullName>
    </recommendedName>
</protein>
<dbReference type="STRING" id="1423778.FC70_GL000117"/>
<accession>A0A0R1RMJ4</accession>